<feature type="compositionally biased region" description="Basic and acidic residues" evidence="1">
    <location>
        <begin position="22"/>
        <end position="40"/>
    </location>
</feature>
<organism evidence="2 3">
    <name type="scientific">Rhizopus oryzae</name>
    <name type="common">Mucormycosis agent</name>
    <name type="synonym">Rhizopus arrhizus var. delemar</name>
    <dbReference type="NCBI Taxonomy" id="64495"/>
    <lineage>
        <taxon>Eukaryota</taxon>
        <taxon>Fungi</taxon>
        <taxon>Fungi incertae sedis</taxon>
        <taxon>Mucoromycota</taxon>
        <taxon>Mucoromycotina</taxon>
        <taxon>Mucoromycetes</taxon>
        <taxon>Mucorales</taxon>
        <taxon>Mucorineae</taxon>
        <taxon>Rhizopodaceae</taxon>
        <taxon>Rhizopus</taxon>
    </lineage>
</organism>
<accession>A0A9P7BYR1</accession>
<dbReference type="Proteomes" id="UP000717996">
    <property type="component" value="Unassembled WGS sequence"/>
</dbReference>
<sequence length="84" mass="8995">MPTPCATAASLTNSTPTPNDPDLQRARRTARADRPVEARRPARGIGADHGQPAWRPSFAGDPGAPVRRQGGGEHLRQPDPVRPQ</sequence>
<protein>
    <submittedName>
        <fullName evidence="2">Uncharacterized protein</fullName>
    </submittedName>
</protein>
<evidence type="ECO:0000256" key="1">
    <source>
        <dbReference type="SAM" id="MobiDB-lite"/>
    </source>
</evidence>
<evidence type="ECO:0000313" key="2">
    <source>
        <dbReference type="EMBL" id="KAG1520542.1"/>
    </source>
</evidence>
<reference evidence="2" key="1">
    <citation type="journal article" date="2020" name="Microb. Genom.">
        <title>Genetic diversity of clinical and environmental Mucorales isolates obtained from an investigation of mucormycosis cases among solid organ transplant recipients.</title>
        <authorList>
            <person name="Nguyen M.H."/>
            <person name="Kaul D."/>
            <person name="Muto C."/>
            <person name="Cheng S.J."/>
            <person name="Richter R.A."/>
            <person name="Bruno V.M."/>
            <person name="Liu G."/>
            <person name="Beyhan S."/>
            <person name="Sundermann A.J."/>
            <person name="Mounaud S."/>
            <person name="Pasculle A.W."/>
            <person name="Nierman W.C."/>
            <person name="Driscoll E."/>
            <person name="Cumbie R."/>
            <person name="Clancy C.J."/>
            <person name="Dupont C.L."/>
        </authorList>
    </citation>
    <scope>NUCLEOTIDE SEQUENCE</scope>
    <source>
        <strain evidence="2">GL16</strain>
    </source>
</reference>
<dbReference type="AlphaFoldDB" id="A0A9P7BYR1"/>
<gene>
    <name evidence="2" type="ORF">G6F51_014731</name>
</gene>
<dbReference type="EMBL" id="JAANIT010015946">
    <property type="protein sequence ID" value="KAG1520542.1"/>
    <property type="molecule type" value="Genomic_DNA"/>
</dbReference>
<name>A0A9P7BYR1_RHIOR</name>
<comment type="caution">
    <text evidence="2">The sequence shown here is derived from an EMBL/GenBank/DDBJ whole genome shotgun (WGS) entry which is preliminary data.</text>
</comment>
<feature type="compositionally biased region" description="Basic and acidic residues" evidence="1">
    <location>
        <begin position="70"/>
        <end position="84"/>
    </location>
</feature>
<proteinExistence type="predicted"/>
<evidence type="ECO:0000313" key="3">
    <source>
        <dbReference type="Proteomes" id="UP000717996"/>
    </source>
</evidence>
<feature type="region of interest" description="Disordered" evidence="1">
    <location>
        <begin position="1"/>
        <end position="84"/>
    </location>
</feature>